<dbReference type="AlphaFoldDB" id="A0A1I1Q498"/>
<dbReference type="EMBL" id="FOLG01000018">
    <property type="protein sequence ID" value="SFD16954.1"/>
    <property type="molecule type" value="Genomic_DNA"/>
</dbReference>
<dbReference type="RefSeq" id="WP_093362674.1">
    <property type="nucleotide sequence ID" value="NZ_FOLG01000018.1"/>
</dbReference>
<dbReference type="Proteomes" id="UP000198728">
    <property type="component" value="Unassembled WGS sequence"/>
</dbReference>
<gene>
    <name evidence="1" type="ORF">SAMN04488094_11835</name>
</gene>
<sequence>MTTRFGQDGFQTAVAFFKALPSQLLTKHQEARDERHIRRMVDELDWRNEGPRKAVRRKNNPLSRR</sequence>
<protein>
    <submittedName>
        <fullName evidence="1">Uncharacterized protein</fullName>
    </submittedName>
</protein>
<evidence type="ECO:0000313" key="1">
    <source>
        <dbReference type="EMBL" id="SFD16954.1"/>
    </source>
</evidence>
<keyword evidence="2" id="KW-1185">Reference proteome</keyword>
<dbReference type="STRING" id="441112.SAMN04488094_11835"/>
<reference evidence="1 2" key="1">
    <citation type="submission" date="2016-10" db="EMBL/GenBank/DDBJ databases">
        <authorList>
            <person name="de Groot N.N."/>
        </authorList>
    </citation>
    <scope>NUCLEOTIDE SEQUENCE [LARGE SCALE GENOMIC DNA]</scope>
    <source>
        <strain evidence="1 2">DSM 19548</strain>
    </source>
</reference>
<organism evidence="1 2">
    <name type="scientific">Tropicimonas isoalkanivorans</name>
    <dbReference type="NCBI Taxonomy" id="441112"/>
    <lineage>
        <taxon>Bacteria</taxon>
        <taxon>Pseudomonadati</taxon>
        <taxon>Pseudomonadota</taxon>
        <taxon>Alphaproteobacteria</taxon>
        <taxon>Rhodobacterales</taxon>
        <taxon>Roseobacteraceae</taxon>
        <taxon>Tropicimonas</taxon>
    </lineage>
</organism>
<evidence type="ECO:0000313" key="2">
    <source>
        <dbReference type="Proteomes" id="UP000198728"/>
    </source>
</evidence>
<proteinExistence type="predicted"/>
<name>A0A1I1Q498_9RHOB</name>
<accession>A0A1I1Q498</accession>